<dbReference type="SUPFAM" id="SSF56925">
    <property type="entry name" value="OMPA-like"/>
    <property type="match status" value="1"/>
</dbReference>
<protein>
    <recommendedName>
        <fullName evidence="2">Outer membrane protein beta-barrel domain-containing protein</fullName>
    </recommendedName>
</protein>
<dbReference type="AlphaFoldDB" id="X1PZP7"/>
<accession>X1PZP7</accession>
<dbReference type="InterPro" id="IPR011250">
    <property type="entry name" value="OMP/PagP_B-barrel"/>
</dbReference>
<sequence>NKIKKEIPSKFPELSIPFDPEYNFNIGQWNYVNLMAGPQILIPLNNIGLDFKALAGLSFITSPEREVTLQLTDGEFTSSQENRQLNFGYILGSGFRFGVGRSTAIRLSADYFYSKSSFEIKNAYQTNGTHDDLPGDEYKLAINSIHVALGIAYNF</sequence>
<evidence type="ECO:0008006" key="2">
    <source>
        <dbReference type="Google" id="ProtNLM"/>
    </source>
</evidence>
<evidence type="ECO:0000313" key="1">
    <source>
        <dbReference type="EMBL" id="GAI61777.1"/>
    </source>
</evidence>
<dbReference type="EMBL" id="BARW01002962">
    <property type="protein sequence ID" value="GAI61777.1"/>
    <property type="molecule type" value="Genomic_DNA"/>
</dbReference>
<comment type="caution">
    <text evidence="1">The sequence shown here is derived from an EMBL/GenBank/DDBJ whole genome shotgun (WGS) entry which is preliminary data.</text>
</comment>
<proteinExistence type="predicted"/>
<dbReference type="Gene3D" id="2.40.160.20">
    <property type="match status" value="1"/>
</dbReference>
<name>X1PZP7_9ZZZZ</name>
<organism evidence="1">
    <name type="scientific">marine sediment metagenome</name>
    <dbReference type="NCBI Taxonomy" id="412755"/>
    <lineage>
        <taxon>unclassified sequences</taxon>
        <taxon>metagenomes</taxon>
        <taxon>ecological metagenomes</taxon>
    </lineage>
</organism>
<reference evidence="1" key="1">
    <citation type="journal article" date="2014" name="Front. Microbiol.">
        <title>High frequency of phylogenetically diverse reductive dehalogenase-homologous genes in deep subseafloor sedimentary metagenomes.</title>
        <authorList>
            <person name="Kawai M."/>
            <person name="Futagami T."/>
            <person name="Toyoda A."/>
            <person name="Takaki Y."/>
            <person name="Nishi S."/>
            <person name="Hori S."/>
            <person name="Arai W."/>
            <person name="Tsubouchi T."/>
            <person name="Morono Y."/>
            <person name="Uchiyama I."/>
            <person name="Ito T."/>
            <person name="Fujiyama A."/>
            <person name="Inagaki F."/>
            <person name="Takami H."/>
        </authorList>
    </citation>
    <scope>NUCLEOTIDE SEQUENCE</scope>
    <source>
        <strain evidence="1">Expedition CK06-06</strain>
    </source>
</reference>
<gene>
    <name evidence="1" type="ORF">S12H4_07856</name>
</gene>
<feature type="non-terminal residue" evidence="1">
    <location>
        <position position="1"/>
    </location>
</feature>